<evidence type="ECO:0000313" key="5">
    <source>
        <dbReference type="Proteomes" id="UP000268162"/>
    </source>
</evidence>
<evidence type="ECO:0000313" key="4">
    <source>
        <dbReference type="EMBL" id="RKP33155.1"/>
    </source>
</evidence>
<dbReference type="GO" id="GO:0005737">
    <property type="term" value="C:cytoplasm"/>
    <property type="evidence" value="ECO:0007669"/>
    <property type="project" value="TreeGrafter"/>
</dbReference>
<gene>
    <name evidence="4" type="ORF">BJ085DRAFT_34758</name>
</gene>
<dbReference type="SMART" id="SM00325">
    <property type="entry name" value="RhoGEF"/>
    <property type="match status" value="1"/>
</dbReference>
<dbReference type="GO" id="GO:0035556">
    <property type="term" value="P:intracellular signal transduction"/>
    <property type="evidence" value="ECO:0007669"/>
    <property type="project" value="InterPro"/>
</dbReference>
<proteinExistence type="predicted"/>
<dbReference type="AlphaFoldDB" id="A0A4P9ZJB8"/>
<dbReference type="InterPro" id="IPR035899">
    <property type="entry name" value="DBL_dom_sf"/>
</dbReference>
<accession>A0A4P9ZJB8</accession>
<dbReference type="SUPFAM" id="SSF48065">
    <property type="entry name" value="DBL homology domain (DH-domain)"/>
    <property type="match status" value="1"/>
</dbReference>
<dbReference type="Gene3D" id="1.20.900.10">
    <property type="entry name" value="Dbl homology (DH) domain"/>
    <property type="match status" value="2"/>
</dbReference>
<dbReference type="Pfam" id="PF00621">
    <property type="entry name" value="RhoGEF"/>
    <property type="match status" value="1"/>
</dbReference>
<feature type="region of interest" description="Disordered" evidence="2">
    <location>
        <begin position="152"/>
        <end position="185"/>
    </location>
</feature>
<dbReference type="PROSITE" id="PS00741">
    <property type="entry name" value="DH_1"/>
    <property type="match status" value="1"/>
</dbReference>
<sequence>MGRRSSQPMPDLYRLLGLLRDEWDLDPGTAETHQLEMKIKYGTMQTSEPNSHAILRRVSADPLNTLANVRRGASGSVSDRSHLGEWHPPQVTPPATTCATKRANILSEILDTERTYVDCLMSLVSIYMCPIDPSMAKLCGVEVSAETGGHPTSLLPAVGKSSSEVEHSLTMHQRDPSGGGSSSYELHTLPEAAMHPPADSYFSHQRAAHPMTHTSGVSETSHFHSHQHKISQDSLQDLDSTSGGSSQLPTPGGSVFGTTPNPSHGHHHPILSTSLATPFGGPSLMKSFKSTTNNQNEAEQLATKFRGVLSPVEMKTIFGNVDTILMFHRDHILPELEQTIRDDAKARVGKVFLRNAAFIRIYSVYVNNFDHAAQLLTDLEKSRKKFAKFLSLAKRHPHHNQINLLSYLLLPVQRVPRYKLLLDQLLQNTPASHPDHDDLVKALAEIQERADEINEKKREQERNVRIIQIANHIRGSNRIHLIQPHRRFIRRGVLYLESQVTPTRNVRKHPLGIKAHRIGMIFYFYLFNDIMLQCSKTESHGQHLMNVLKLDTKVHPATLMADRTTLRLVDRMGIYYFQGRTDELERWAYVINNRFVL</sequence>
<protein>
    <submittedName>
        <fullName evidence="4">Dbl homology domain-containing protein</fullName>
    </submittedName>
</protein>
<feature type="region of interest" description="Disordered" evidence="2">
    <location>
        <begin position="71"/>
        <end position="95"/>
    </location>
</feature>
<feature type="coiled-coil region" evidence="1">
    <location>
        <begin position="436"/>
        <end position="470"/>
    </location>
</feature>
<feature type="domain" description="DH" evidence="3">
    <location>
        <begin position="101"/>
        <end position="456"/>
    </location>
</feature>
<dbReference type="PROSITE" id="PS50010">
    <property type="entry name" value="DH_2"/>
    <property type="match status" value="1"/>
</dbReference>
<dbReference type="InterPro" id="IPR011993">
    <property type="entry name" value="PH-like_dom_sf"/>
</dbReference>
<dbReference type="PANTHER" id="PTHR12673">
    <property type="entry name" value="FACIOGENITAL DYSPLASIA PROTEIN"/>
    <property type="match status" value="1"/>
</dbReference>
<feature type="region of interest" description="Disordered" evidence="2">
    <location>
        <begin position="208"/>
        <end position="276"/>
    </location>
</feature>
<dbReference type="InterPro" id="IPR000219">
    <property type="entry name" value="DH_dom"/>
</dbReference>
<feature type="compositionally biased region" description="Low complexity" evidence="2">
    <location>
        <begin position="232"/>
        <end position="248"/>
    </location>
</feature>
<dbReference type="GO" id="GO:0005085">
    <property type="term" value="F:guanyl-nucleotide exchange factor activity"/>
    <property type="evidence" value="ECO:0007669"/>
    <property type="project" value="InterPro"/>
</dbReference>
<dbReference type="InterPro" id="IPR051092">
    <property type="entry name" value="FYVE_RhoGEF_PH"/>
</dbReference>
<keyword evidence="5" id="KW-1185">Reference proteome</keyword>
<dbReference type="CDD" id="cd00160">
    <property type="entry name" value="RhoGEF"/>
    <property type="match status" value="1"/>
</dbReference>
<organism evidence="4 5">
    <name type="scientific">Dimargaris cristalligena</name>
    <dbReference type="NCBI Taxonomy" id="215637"/>
    <lineage>
        <taxon>Eukaryota</taxon>
        <taxon>Fungi</taxon>
        <taxon>Fungi incertae sedis</taxon>
        <taxon>Zoopagomycota</taxon>
        <taxon>Kickxellomycotina</taxon>
        <taxon>Dimargaritomycetes</taxon>
        <taxon>Dimargaritales</taxon>
        <taxon>Dimargaritaceae</taxon>
        <taxon>Dimargaris</taxon>
    </lineage>
</organism>
<dbReference type="STRING" id="215637.A0A4P9ZJB8"/>
<name>A0A4P9ZJB8_9FUNG</name>
<evidence type="ECO:0000259" key="3">
    <source>
        <dbReference type="PROSITE" id="PS50010"/>
    </source>
</evidence>
<keyword evidence="1" id="KW-0175">Coiled coil</keyword>
<feature type="compositionally biased region" description="Basic and acidic residues" evidence="2">
    <location>
        <begin position="163"/>
        <end position="175"/>
    </location>
</feature>
<dbReference type="PANTHER" id="PTHR12673:SF270">
    <property type="entry name" value="FYVE-TYPE DOMAIN-CONTAINING PROTEIN"/>
    <property type="match status" value="1"/>
</dbReference>
<evidence type="ECO:0000256" key="1">
    <source>
        <dbReference type="SAM" id="Coils"/>
    </source>
</evidence>
<dbReference type="EMBL" id="ML004302">
    <property type="protein sequence ID" value="RKP33155.1"/>
    <property type="molecule type" value="Genomic_DNA"/>
</dbReference>
<dbReference type="Proteomes" id="UP000268162">
    <property type="component" value="Unassembled WGS sequence"/>
</dbReference>
<evidence type="ECO:0000256" key="2">
    <source>
        <dbReference type="SAM" id="MobiDB-lite"/>
    </source>
</evidence>
<dbReference type="InterPro" id="IPR001331">
    <property type="entry name" value="GDS_CDC24_CS"/>
</dbReference>
<reference evidence="5" key="1">
    <citation type="journal article" date="2018" name="Nat. Microbiol.">
        <title>Leveraging single-cell genomics to expand the fungal tree of life.</title>
        <authorList>
            <person name="Ahrendt S.R."/>
            <person name="Quandt C.A."/>
            <person name="Ciobanu D."/>
            <person name="Clum A."/>
            <person name="Salamov A."/>
            <person name="Andreopoulos B."/>
            <person name="Cheng J.F."/>
            <person name="Woyke T."/>
            <person name="Pelin A."/>
            <person name="Henrissat B."/>
            <person name="Reynolds N.K."/>
            <person name="Benny G.L."/>
            <person name="Smith M.E."/>
            <person name="James T.Y."/>
            <person name="Grigoriev I.V."/>
        </authorList>
    </citation>
    <scope>NUCLEOTIDE SEQUENCE [LARGE SCALE GENOMIC DNA]</scope>
    <source>
        <strain evidence="5">RSA 468</strain>
    </source>
</reference>
<dbReference type="Gene3D" id="2.30.29.30">
    <property type="entry name" value="Pleckstrin-homology domain (PH domain)/Phosphotyrosine-binding domain (PTB)"/>
    <property type="match status" value="1"/>
</dbReference>